<evidence type="ECO:0000313" key="2">
    <source>
        <dbReference type="EMBL" id="KAF9940768.1"/>
    </source>
</evidence>
<sequence length="138" mass="15812">MAKTPTADWFELQDRFYRKQEIYVMLWEQVDLSKYMAAAAPCGGPIALVRDDRKWDKGRIVGMGWTETEQLLCVFEEGLVRMYNILGESTQFSLGKVGSDSRKCVFDIPNQNTYPHAIDDICRRPKTGSLMCKYGAQD</sequence>
<dbReference type="GO" id="GO:0005768">
    <property type="term" value="C:endosome"/>
    <property type="evidence" value="ECO:0007669"/>
    <property type="project" value="TreeGrafter"/>
</dbReference>
<name>A0A9P6LTR9_9FUNG</name>
<accession>A0A9P6LTR9</accession>
<dbReference type="OrthoDB" id="1792at2759"/>
<dbReference type="GO" id="GO:0016197">
    <property type="term" value="P:endosomal transport"/>
    <property type="evidence" value="ECO:0007669"/>
    <property type="project" value="TreeGrafter"/>
</dbReference>
<dbReference type="Proteomes" id="UP000749646">
    <property type="component" value="Unassembled WGS sequence"/>
</dbReference>
<reference evidence="2" key="1">
    <citation type="journal article" date="2020" name="Fungal Divers.">
        <title>Resolving the Mortierellaceae phylogeny through synthesis of multi-gene phylogenetics and phylogenomics.</title>
        <authorList>
            <person name="Vandepol N."/>
            <person name="Liber J."/>
            <person name="Desiro A."/>
            <person name="Na H."/>
            <person name="Kennedy M."/>
            <person name="Barry K."/>
            <person name="Grigoriev I.V."/>
            <person name="Miller A.N."/>
            <person name="O'Donnell K."/>
            <person name="Stajich J.E."/>
            <person name="Bonito G."/>
        </authorList>
    </citation>
    <scope>NUCLEOTIDE SEQUENCE</scope>
    <source>
        <strain evidence="2">MES-2147</strain>
    </source>
</reference>
<proteinExistence type="predicted"/>
<dbReference type="Pfam" id="PF04841">
    <property type="entry name" value="Vps16_N"/>
    <property type="match status" value="2"/>
</dbReference>
<organism evidence="2 3">
    <name type="scientific">Modicella reniformis</name>
    <dbReference type="NCBI Taxonomy" id="1440133"/>
    <lineage>
        <taxon>Eukaryota</taxon>
        <taxon>Fungi</taxon>
        <taxon>Fungi incertae sedis</taxon>
        <taxon>Mucoromycota</taxon>
        <taxon>Mortierellomycotina</taxon>
        <taxon>Mortierellomycetes</taxon>
        <taxon>Mortierellales</taxon>
        <taxon>Mortierellaceae</taxon>
        <taxon>Modicella</taxon>
    </lineage>
</organism>
<dbReference type="GO" id="GO:0003779">
    <property type="term" value="F:actin binding"/>
    <property type="evidence" value="ECO:0007669"/>
    <property type="project" value="TreeGrafter"/>
</dbReference>
<dbReference type="GO" id="GO:0030897">
    <property type="term" value="C:HOPS complex"/>
    <property type="evidence" value="ECO:0007669"/>
    <property type="project" value="TreeGrafter"/>
</dbReference>
<evidence type="ECO:0000313" key="3">
    <source>
        <dbReference type="Proteomes" id="UP000749646"/>
    </source>
</evidence>
<dbReference type="PANTHER" id="PTHR12811:SF0">
    <property type="entry name" value="VACUOLAR PROTEIN SORTING-ASSOCIATED PROTEIN 16 HOMOLOG"/>
    <property type="match status" value="1"/>
</dbReference>
<evidence type="ECO:0000259" key="1">
    <source>
        <dbReference type="Pfam" id="PF04841"/>
    </source>
</evidence>
<dbReference type="GO" id="GO:0042144">
    <property type="term" value="P:vacuole fusion, non-autophagic"/>
    <property type="evidence" value="ECO:0007669"/>
    <property type="project" value="TreeGrafter"/>
</dbReference>
<dbReference type="PANTHER" id="PTHR12811">
    <property type="entry name" value="VACUOLAR PROTEIN SORTING VPS16"/>
    <property type="match status" value="1"/>
</dbReference>
<protein>
    <submittedName>
        <fullName evidence="2">Vacuolar protein sorting-associated protein 16</fullName>
    </submittedName>
</protein>
<dbReference type="GO" id="GO:0006886">
    <property type="term" value="P:intracellular protein transport"/>
    <property type="evidence" value="ECO:0007669"/>
    <property type="project" value="InterPro"/>
</dbReference>
<feature type="domain" description="Vps16 N-terminal" evidence="1">
    <location>
        <begin position="54"/>
        <end position="97"/>
    </location>
</feature>
<gene>
    <name evidence="2" type="primary">VPS16</name>
    <name evidence="2" type="ORF">BGZ65_006161</name>
</gene>
<dbReference type="EMBL" id="JAAAHW010009446">
    <property type="protein sequence ID" value="KAF9940768.1"/>
    <property type="molecule type" value="Genomic_DNA"/>
</dbReference>
<keyword evidence="3" id="KW-1185">Reference proteome</keyword>
<comment type="caution">
    <text evidence="2">The sequence shown here is derived from an EMBL/GenBank/DDBJ whole genome shotgun (WGS) entry which is preliminary data.</text>
</comment>
<feature type="domain" description="Vps16 N-terminal" evidence="1">
    <location>
        <begin position="5"/>
        <end position="53"/>
    </location>
</feature>
<dbReference type="AlphaFoldDB" id="A0A9P6LTR9"/>
<dbReference type="InterPro" id="IPR016534">
    <property type="entry name" value="VPS16"/>
</dbReference>
<dbReference type="InterPro" id="IPR006926">
    <property type="entry name" value="Vps16_N"/>
</dbReference>